<evidence type="ECO:0000256" key="3">
    <source>
        <dbReference type="SAM" id="Phobius"/>
    </source>
</evidence>
<comment type="caution">
    <text evidence="5">The sequence shown here is derived from an EMBL/GenBank/DDBJ whole genome shotgun (WGS) entry which is preliminary data.</text>
</comment>
<feature type="transmembrane region" description="Helical" evidence="3">
    <location>
        <begin position="6"/>
        <end position="26"/>
    </location>
</feature>
<dbReference type="InterPro" id="IPR003782">
    <property type="entry name" value="SCO1/SenC"/>
</dbReference>
<evidence type="ECO:0000259" key="4">
    <source>
        <dbReference type="PROSITE" id="PS51352"/>
    </source>
</evidence>
<accession>A0ABT0RES5</accession>
<name>A0ABT0RES5_9SPHN</name>
<gene>
    <name evidence="5" type="ORF">LZ519_05575</name>
</gene>
<dbReference type="PROSITE" id="PS51352">
    <property type="entry name" value="THIOREDOXIN_2"/>
    <property type="match status" value="1"/>
</dbReference>
<comment type="similarity">
    <text evidence="1">Belongs to the SCO1/2 family.</text>
</comment>
<keyword evidence="3" id="KW-0472">Membrane</keyword>
<evidence type="ECO:0000256" key="1">
    <source>
        <dbReference type="ARBA" id="ARBA00010996"/>
    </source>
</evidence>
<dbReference type="PANTHER" id="PTHR12151">
    <property type="entry name" value="ELECTRON TRANSPORT PROTIN SCO1/SENC FAMILY MEMBER"/>
    <property type="match status" value="1"/>
</dbReference>
<dbReference type="InterPro" id="IPR036249">
    <property type="entry name" value="Thioredoxin-like_sf"/>
</dbReference>
<dbReference type="SUPFAM" id="SSF52833">
    <property type="entry name" value="Thioredoxin-like"/>
    <property type="match status" value="1"/>
</dbReference>
<organism evidence="5 6">
    <name type="scientific">Sphingomonas anseongensis</name>
    <dbReference type="NCBI Taxonomy" id="2908207"/>
    <lineage>
        <taxon>Bacteria</taxon>
        <taxon>Pseudomonadati</taxon>
        <taxon>Pseudomonadota</taxon>
        <taxon>Alphaproteobacteria</taxon>
        <taxon>Sphingomonadales</taxon>
        <taxon>Sphingomonadaceae</taxon>
        <taxon>Sphingomonas</taxon>
    </lineage>
</organism>
<keyword evidence="2" id="KW-0186">Copper</keyword>
<dbReference type="PANTHER" id="PTHR12151:SF25">
    <property type="entry name" value="LINALOOL DEHYDRATASE_ISOMERASE DOMAIN-CONTAINING PROTEIN"/>
    <property type="match status" value="1"/>
</dbReference>
<dbReference type="Gene3D" id="3.40.30.10">
    <property type="entry name" value="Glutaredoxin"/>
    <property type="match status" value="1"/>
</dbReference>
<keyword evidence="3" id="KW-0812">Transmembrane</keyword>
<reference evidence="5" key="1">
    <citation type="submission" date="2022-05" db="EMBL/GenBank/DDBJ databases">
        <authorList>
            <person name="Jo J.-H."/>
            <person name="Im W.-T."/>
        </authorList>
    </citation>
    <scope>NUCLEOTIDE SEQUENCE</scope>
    <source>
        <strain evidence="5">RG327</strain>
    </source>
</reference>
<keyword evidence="3" id="KW-1133">Transmembrane helix</keyword>
<evidence type="ECO:0000313" key="5">
    <source>
        <dbReference type="EMBL" id="MCL6678787.1"/>
    </source>
</evidence>
<sequence>MKRARLIIWGITAAVLAVIAVLMLTAPDRSTQQQPLVATSFGGPFTLVGTNGQPFGSEQLKGKPYVLFFGFTHCPDTCPTTLARLVKLRRDSGGDSAFNIVFVTVDPERDGPKEMAAYSTAFGAPIIGLTGSPAQISKVQKQFGIFAQKTPTGGGDYTMDHTATVLLFDREGKFVATVSPDEQDQPALDKLKRITAS</sequence>
<dbReference type="RefSeq" id="WP_249867724.1">
    <property type="nucleotide sequence ID" value="NZ_JAMGBC010000001.1"/>
</dbReference>
<dbReference type="Pfam" id="PF02630">
    <property type="entry name" value="SCO1-SenC"/>
    <property type="match status" value="1"/>
</dbReference>
<feature type="domain" description="Thioredoxin" evidence="4">
    <location>
        <begin position="36"/>
        <end position="197"/>
    </location>
</feature>
<proteinExistence type="inferred from homology"/>
<dbReference type="EMBL" id="JAMGBC010000001">
    <property type="protein sequence ID" value="MCL6678787.1"/>
    <property type="molecule type" value="Genomic_DNA"/>
</dbReference>
<keyword evidence="6" id="KW-1185">Reference proteome</keyword>
<dbReference type="Proteomes" id="UP001165343">
    <property type="component" value="Unassembled WGS sequence"/>
</dbReference>
<evidence type="ECO:0000313" key="6">
    <source>
        <dbReference type="Proteomes" id="UP001165343"/>
    </source>
</evidence>
<dbReference type="CDD" id="cd02968">
    <property type="entry name" value="SCO"/>
    <property type="match status" value="1"/>
</dbReference>
<dbReference type="InterPro" id="IPR013766">
    <property type="entry name" value="Thioredoxin_domain"/>
</dbReference>
<evidence type="ECO:0000256" key="2">
    <source>
        <dbReference type="ARBA" id="ARBA00023008"/>
    </source>
</evidence>
<protein>
    <submittedName>
        <fullName evidence="5">SCO family protein</fullName>
    </submittedName>
</protein>